<dbReference type="Gene3D" id="2.60.120.10">
    <property type="entry name" value="Jelly Rolls"/>
    <property type="match status" value="1"/>
</dbReference>
<dbReference type="SUPFAM" id="SSF51182">
    <property type="entry name" value="RmlC-like cupins"/>
    <property type="match status" value="1"/>
</dbReference>
<dbReference type="EMBL" id="APND01000002">
    <property type="protein sequence ID" value="MES1929269.1"/>
    <property type="molecule type" value="Genomic_DNA"/>
</dbReference>
<name>A0ABV2B059_9GAMM</name>
<evidence type="ECO:0000256" key="5">
    <source>
        <dbReference type="ARBA" id="ARBA00022695"/>
    </source>
</evidence>
<dbReference type="Pfam" id="PF22640">
    <property type="entry name" value="ManC_GMP_beta-helix"/>
    <property type="match status" value="1"/>
</dbReference>
<comment type="caution">
    <text evidence="14">The sequence shown here is derived from an EMBL/GenBank/DDBJ whole genome shotgun (WGS) entry which is preliminary data.</text>
</comment>
<evidence type="ECO:0000256" key="9">
    <source>
        <dbReference type="RuleBase" id="RU004190"/>
    </source>
</evidence>
<comment type="catalytic activity">
    <reaction evidence="8">
        <text>alpha-D-mannose 1-phosphate + GTP + H(+) = GDP-alpha-D-mannose + diphosphate</text>
        <dbReference type="Rhea" id="RHEA:15229"/>
        <dbReference type="ChEBI" id="CHEBI:15378"/>
        <dbReference type="ChEBI" id="CHEBI:33019"/>
        <dbReference type="ChEBI" id="CHEBI:37565"/>
        <dbReference type="ChEBI" id="CHEBI:57527"/>
        <dbReference type="ChEBI" id="CHEBI:58409"/>
        <dbReference type="EC" id="2.7.7.13"/>
    </reaction>
</comment>
<keyword evidence="15" id="KW-1185">Reference proteome</keyword>
<keyword evidence="4" id="KW-0808">Transferase</keyword>
<dbReference type="InterPro" id="IPR001538">
    <property type="entry name" value="Man6P_isomerase-2_C"/>
</dbReference>
<comment type="similarity">
    <text evidence="2 9">Belongs to the mannose-6-phosphate isomerase type 2 family.</text>
</comment>
<dbReference type="PANTHER" id="PTHR46390">
    <property type="entry name" value="MANNOSE-1-PHOSPHATE GUANYLYLTRANSFERASE"/>
    <property type="match status" value="1"/>
</dbReference>
<evidence type="ECO:0000313" key="15">
    <source>
        <dbReference type="Proteomes" id="UP001460888"/>
    </source>
</evidence>
<accession>A0ABV2B059</accession>
<sequence>MLVPVLLAGGAGTRLWPLSRESRPKQFLSLTGETSLLDQTLSRLVRLRDLGPALLVGNAEHRFVMAEQLRASGVEGKVLVEPARRNTAPAVAAAAFDALAQHGEDTDLLVLPTDHAITDDEAFVATIERARESAAAGRLTLFGVRPDRAETGYGYIKAGETVAPGVRDVNAFVEKPDMERAKAYVADRDYYWNSGMFLFRARDYLDALEQQAPAIHAAARSAHAQAQTDMDFLRLDEAAFAASPVDSIDYAVMEGADRAVMVELDAGWSDLGSWSAVAQANGTDADGNSVHGDVMLENTQNCFVHSEGRLIAALGVRDTIIVETGDAVLVADRGCEQQIRTLVGRLTDEGREEATQYRKAYRPWGSYEQIAVGARFQVKHIRVKPGGRLSLQKHHHRAEHWVVVHGTARITCDGRESLLTENQSTFIPLGAVHRLENPGKVDLDLIEVQSGSYLGEDDIVRFDDVYGRSDAEPDTEIAVDSTSNNVPDANAAGRKPD</sequence>
<dbReference type="InterPro" id="IPR011051">
    <property type="entry name" value="RmlC_Cupin_sf"/>
</dbReference>
<dbReference type="Gene3D" id="3.90.550.10">
    <property type="entry name" value="Spore Coat Polysaccharide Biosynthesis Protein SpsA, Chain A"/>
    <property type="match status" value="1"/>
</dbReference>
<evidence type="ECO:0000259" key="12">
    <source>
        <dbReference type="Pfam" id="PF01050"/>
    </source>
</evidence>
<dbReference type="InterPro" id="IPR014710">
    <property type="entry name" value="RmlC-like_jellyroll"/>
</dbReference>
<keyword evidence="7" id="KW-0342">GTP-binding</keyword>
<evidence type="ECO:0000256" key="4">
    <source>
        <dbReference type="ARBA" id="ARBA00022679"/>
    </source>
</evidence>
<evidence type="ECO:0000256" key="10">
    <source>
        <dbReference type="SAM" id="MobiDB-lite"/>
    </source>
</evidence>
<dbReference type="Pfam" id="PF01050">
    <property type="entry name" value="MannoseP_isomer"/>
    <property type="match status" value="1"/>
</dbReference>
<organism evidence="14 15">
    <name type="scientific">Salinisphaera dokdonensis CL-ES53</name>
    <dbReference type="NCBI Taxonomy" id="1304272"/>
    <lineage>
        <taxon>Bacteria</taxon>
        <taxon>Pseudomonadati</taxon>
        <taxon>Pseudomonadota</taxon>
        <taxon>Gammaproteobacteria</taxon>
        <taxon>Salinisphaerales</taxon>
        <taxon>Salinisphaeraceae</taxon>
        <taxon>Salinisphaera</taxon>
    </lineage>
</organism>
<dbReference type="InterPro" id="IPR049577">
    <property type="entry name" value="GMPP_N"/>
</dbReference>
<feature type="domain" description="Mannose-6-phosphate isomerase type II C-terminal" evidence="12">
    <location>
        <begin position="350"/>
        <end position="464"/>
    </location>
</feature>
<dbReference type="InterPro" id="IPR051161">
    <property type="entry name" value="Mannose-6P_isomerase_type2"/>
</dbReference>
<dbReference type="CDD" id="cd02509">
    <property type="entry name" value="GDP-M1P_Guanylyltransferase"/>
    <property type="match status" value="1"/>
</dbReference>
<evidence type="ECO:0000259" key="11">
    <source>
        <dbReference type="Pfam" id="PF00483"/>
    </source>
</evidence>
<comment type="pathway">
    <text evidence="1">Nucleotide-sugar biosynthesis; GDP-alpha-D-mannose biosynthesis; GDP-alpha-D-mannose from alpha-D-mannose 1-phosphate (GTP route): step 1/1.</text>
</comment>
<evidence type="ECO:0000256" key="7">
    <source>
        <dbReference type="ARBA" id="ARBA00023134"/>
    </source>
</evidence>
<gene>
    <name evidence="14" type="ORF">SADO_08432</name>
</gene>
<dbReference type="RefSeq" id="WP_353110761.1">
    <property type="nucleotide sequence ID" value="NZ_APND01000002.1"/>
</dbReference>
<dbReference type="InterPro" id="IPR029044">
    <property type="entry name" value="Nucleotide-diphossugar_trans"/>
</dbReference>
<evidence type="ECO:0000256" key="6">
    <source>
        <dbReference type="ARBA" id="ARBA00022741"/>
    </source>
</evidence>
<dbReference type="EC" id="2.7.7.13" evidence="3"/>
<dbReference type="InterPro" id="IPR005835">
    <property type="entry name" value="NTP_transferase_dom"/>
</dbReference>
<keyword evidence="5 14" id="KW-0548">Nucleotidyltransferase</keyword>
<dbReference type="InterPro" id="IPR006375">
    <property type="entry name" value="Man1P_GuaTrfase/Man6P_Isoase"/>
</dbReference>
<evidence type="ECO:0000256" key="8">
    <source>
        <dbReference type="ARBA" id="ARBA00047343"/>
    </source>
</evidence>
<dbReference type="NCBIfam" id="TIGR01479">
    <property type="entry name" value="GMP_PMI"/>
    <property type="match status" value="1"/>
</dbReference>
<evidence type="ECO:0000313" key="14">
    <source>
        <dbReference type="EMBL" id="MES1929269.1"/>
    </source>
</evidence>
<evidence type="ECO:0000256" key="3">
    <source>
        <dbReference type="ARBA" id="ARBA00012387"/>
    </source>
</evidence>
<dbReference type="PANTHER" id="PTHR46390:SF1">
    <property type="entry name" value="MANNOSE-1-PHOSPHATE GUANYLYLTRANSFERASE"/>
    <property type="match status" value="1"/>
</dbReference>
<feature type="domain" description="MannoseP isomerase/GMP-like beta-helix" evidence="13">
    <location>
        <begin position="298"/>
        <end position="346"/>
    </location>
</feature>
<dbReference type="SUPFAM" id="SSF53448">
    <property type="entry name" value="Nucleotide-diphospho-sugar transferases"/>
    <property type="match status" value="1"/>
</dbReference>
<feature type="domain" description="Nucleotidyl transferase" evidence="11">
    <location>
        <begin position="4"/>
        <end position="284"/>
    </location>
</feature>
<dbReference type="Proteomes" id="UP001460888">
    <property type="component" value="Unassembled WGS sequence"/>
</dbReference>
<evidence type="ECO:0000256" key="1">
    <source>
        <dbReference type="ARBA" id="ARBA00004823"/>
    </source>
</evidence>
<dbReference type="CDD" id="cd02213">
    <property type="entry name" value="cupin_PMI_typeII_C"/>
    <property type="match status" value="1"/>
</dbReference>
<dbReference type="Pfam" id="PF00483">
    <property type="entry name" value="NTP_transferase"/>
    <property type="match status" value="1"/>
</dbReference>
<evidence type="ECO:0000259" key="13">
    <source>
        <dbReference type="Pfam" id="PF22640"/>
    </source>
</evidence>
<keyword evidence="6" id="KW-0547">Nucleotide-binding</keyword>
<evidence type="ECO:0000256" key="2">
    <source>
        <dbReference type="ARBA" id="ARBA00006115"/>
    </source>
</evidence>
<feature type="region of interest" description="Disordered" evidence="10">
    <location>
        <begin position="473"/>
        <end position="497"/>
    </location>
</feature>
<protein>
    <recommendedName>
        <fullName evidence="3">mannose-1-phosphate guanylyltransferase</fullName>
        <ecNumber evidence="3">2.7.7.13</ecNumber>
    </recommendedName>
</protein>
<dbReference type="GO" id="GO:0016779">
    <property type="term" value="F:nucleotidyltransferase activity"/>
    <property type="evidence" value="ECO:0007669"/>
    <property type="project" value="UniProtKB-KW"/>
</dbReference>
<proteinExistence type="inferred from homology"/>
<dbReference type="InterPro" id="IPR054566">
    <property type="entry name" value="ManC/GMP-like_b-helix"/>
</dbReference>
<reference evidence="14 15" key="1">
    <citation type="submission" date="2013-03" db="EMBL/GenBank/DDBJ databases">
        <title>Salinisphaera dokdonensis CL-ES53 Genome Sequencing.</title>
        <authorList>
            <person name="Li C."/>
            <person name="Lai Q."/>
            <person name="Shao Z."/>
        </authorList>
    </citation>
    <scope>NUCLEOTIDE SEQUENCE [LARGE SCALE GENOMIC DNA]</scope>
    <source>
        <strain evidence="14 15">CL-ES53</strain>
    </source>
</reference>